<evidence type="ECO:0000313" key="1">
    <source>
        <dbReference type="EMBL" id="KAJ8332830.1"/>
    </source>
</evidence>
<name>A0A9Q1E669_SYNKA</name>
<evidence type="ECO:0000313" key="2">
    <source>
        <dbReference type="Proteomes" id="UP001152622"/>
    </source>
</evidence>
<dbReference type="AlphaFoldDB" id="A0A9Q1E669"/>
<sequence>MYRYNTQLTELRARMELMFPLRMNWSSIQNIKQGPTENAADFLMRYSLREPQRPCLPTREKGYSGAG</sequence>
<accession>A0A9Q1E669</accession>
<comment type="caution">
    <text evidence="1">The sequence shown here is derived from an EMBL/GenBank/DDBJ whole genome shotgun (WGS) entry which is preliminary data.</text>
</comment>
<dbReference type="EMBL" id="JAINUF010000024">
    <property type="protein sequence ID" value="KAJ8332830.1"/>
    <property type="molecule type" value="Genomic_DNA"/>
</dbReference>
<reference evidence="1" key="1">
    <citation type="journal article" date="2023" name="Science">
        <title>Genome structures resolve the early diversification of teleost fishes.</title>
        <authorList>
            <person name="Parey E."/>
            <person name="Louis A."/>
            <person name="Montfort J."/>
            <person name="Bouchez O."/>
            <person name="Roques C."/>
            <person name="Iampietro C."/>
            <person name="Lluch J."/>
            <person name="Castinel A."/>
            <person name="Donnadieu C."/>
            <person name="Desvignes T."/>
            <person name="Floi Bucao C."/>
            <person name="Jouanno E."/>
            <person name="Wen M."/>
            <person name="Mejri S."/>
            <person name="Dirks R."/>
            <person name="Jansen H."/>
            <person name="Henkel C."/>
            <person name="Chen W.J."/>
            <person name="Zahm M."/>
            <person name="Cabau C."/>
            <person name="Klopp C."/>
            <person name="Thompson A.W."/>
            <person name="Robinson-Rechavi M."/>
            <person name="Braasch I."/>
            <person name="Lecointre G."/>
            <person name="Bobe J."/>
            <person name="Postlethwait J.H."/>
            <person name="Berthelot C."/>
            <person name="Roest Crollius H."/>
            <person name="Guiguen Y."/>
        </authorList>
    </citation>
    <scope>NUCLEOTIDE SEQUENCE</scope>
    <source>
        <strain evidence="1">WJC10195</strain>
    </source>
</reference>
<gene>
    <name evidence="1" type="ORF">SKAU_G00417260</name>
</gene>
<protein>
    <submittedName>
        <fullName evidence="1">Uncharacterized protein</fullName>
    </submittedName>
</protein>
<proteinExistence type="predicted"/>
<dbReference type="Proteomes" id="UP001152622">
    <property type="component" value="Chromosome 24"/>
</dbReference>
<keyword evidence="2" id="KW-1185">Reference proteome</keyword>
<organism evidence="1 2">
    <name type="scientific">Synaphobranchus kaupii</name>
    <name type="common">Kaup's arrowtooth eel</name>
    <dbReference type="NCBI Taxonomy" id="118154"/>
    <lineage>
        <taxon>Eukaryota</taxon>
        <taxon>Metazoa</taxon>
        <taxon>Chordata</taxon>
        <taxon>Craniata</taxon>
        <taxon>Vertebrata</taxon>
        <taxon>Euteleostomi</taxon>
        <taxon>Actinopterygii</taxon>
        <taxon>Neopterygii</taxon>
        <taxon>Teleostei</taxon>
        <taxon>Anguilliformes</taxon>
        <taxon>Synaphobranchidae</taxon>
        <taxon>Synaphobranchus</taxon>
    </lineage>
</organism>